<organism evidence="1 2">
    <name type="scientific">Mytilus coruscus</name>
    <name type="common">Sea mussel</name>
    <dbReference type="NCBI Taxonomy" id="42192"/>
    <lineage>
        <taxon>Eukaryota</taxon>
        <taxon>Metazoa</taxon>
        <taxon>Spiralia</taxon>
        <taxon>Lophotrochozoa</taxon>
        <taxon>Mollusca</taxon>
        <taxon>Bivalvia</taxon>
        <taxon>Autobranchia</taxon>
        <taxon>Pteriomorphia</taxon>
        <taxon>Mytilida</taxon>
        <taxon>Mytiloidea</taxon>
        <taxon>Mytilidae</taxon>
        <taxon>Mytilinae</taxon>
        <taxon>Mytilus</taxon>
    </lineage>
</organism>
<dbReference type="AlphaFoldDB" id="A0A6J8E4I1"/>
<name>A0A6J8E4I1_MYTCO</name>
<sequence>MPFLQNIAKVRNDPGLLYDNQDTKPTISKQTRFQSPAQVSSIITDIGYNDYRPPFQKANEDLCPLHGTNHQLNMCCGFRAKPLSERLDLTKQKGLCFKCYEPKKHFRDKCKEDVKCSVCGSCDHPSALHVILKLNPREITRRRHRRNKLVAHAPKYVTR</sequence>
<reference evidence="1 2" key="1">
    <citation type="submission" date="2020-06" db="EMBL/GenBank/DDBJ databases">
        <authorList>
            <person name="Li R."/>
            <person name="Bekaert M."/>
        </authorList>
    </citation>
    <scope>NUCLEOTIDE SEQUENCE [LARGE SCALE GENOMIC DNA]</scope>
    <source>
        <strain evidence="2">wild</strain>
    </source>
</reference>
<dbReference type="OrthoDB" id="6144268at2759"/>
<dbReference type="PANTHER" id="PTHR47331:SF7">
    <property type="match status" value="1"/>
</dbReference>
<evidence type="ECO:0000313" key="1">
    <source>
        <dbReference type="EMBL" id="CAC5415380.1"/>
    </source>
</evidence>
<dbReference type="Proteomes" id="UP000507470">
    <property type="component" value="Unassembled WGS sequence"/>
</dbReference>
<proteinExistence type="predicted"/>
<accession>A0A6J8E4I1</accession>
<dbReference type="EMBL" id="CACVKT020008420">
    <property type="protein sequence ID" value="CAC5415380.1"/>
    <property type="molecule type" value="Genomic_DNA"/>
</dbReference>
<evidence type="ECO:0000313" key="2">
    <source>
        <dbReference type="Proteomes" id="UP000507470"/>
    </source>
</evidence>
<dbReference type="PANTHER" id="PTHR47331">
    <property type="entry name" value="PHD-TYPE DOMAIN-CONTAINING PROTEIN"/>
    <property type="match status" value="1"/>
</dbReference>
<keyword evidence="2" id="KW-1185">Reference proteome</keyword>
<gene>
    <name evidence="1" type="ORF">MCOR_48079</name>
</gene>
<protein>
    <submittedName>
        <fullName evidence="1">Uncharacterized protein</fullName>
    </submittedName>
</protein>